<comment type="caution">
    <text evidence="1">The sequence shown here is derived from an EMBL/GenBank/DDBJ whole genome shotgun (WGS) entry which is preliminary data.</text>
</comment>
<protein>
    <submittedName>
        <fullName evidence="1">Uncharacterized protein</fullName>
    </submittedName>
</protein>
<reference evidence="1 2" key="1">
    <citation type="submission" date="2018-06" db="EMBL/GenBank/DDBJ databases">
        <title>Genomic Encyclopedia of Archaeal and Bacterial Type Strains, Phase II (KMG-II): from individual species to whole genera.</title>
        <authorList>
            <person name="Goeker M."/>
        </authorList>
    </citation>
    <scope>NUCLEOTIDE SEQUENCE [LARGE SCALE GENOMIC DNA]</scope>
    <source>
        <strain evidence="1 2">DSM 23522</strain>
    </source>
</reference>
<organism evidence="1 2">
    <name type="scientific">Arenibacter echinorum</name>
    <dbReference type="NCBI Taxonomy" id="440515"/>
    <lineage>
        <taxon>Bacteria</taxon>
        <taxon>Pseudomonadati</taxon>
        <taxon>Bacteroidota</taxon>
        <taxon>Flavobacteriia</taxon>
        <taxon>Flavobacteriales</taxon>
        <taxon>Flavobacteriaceae</taxon>
        <taxon>Arenibacter</taxon>
    </lineage>
</organism>
<dbReference type="OrthoDB" id="1382395at2"/>
<sequence>MAATGNNYIDFVSELIYGDLGAGELGAVAPIGAKNHIHWTRDNIPSSGATAVTGDAFLEHHLDYMLSLYESWRSKYFLPPVRPWDGQSSMEGEQSATVPGAGPLPGNTDALGTSIRLYYNTNYRSLITEEMADEVKAPYSYRYWAFVKWASDLRKRVLGQPVIHVHKVFDRNGTILSEKDFTDIFHQVHHVWHPNGPIGGGWTTATPFFNTSVGQHQGKKEISRTQVGAEFFTFHRDHLELFDRWLKSTGQDVIQDINTCAHDTDPNDPPPAGVQSDYSGYPHIEDWSDNPPDVIFNDIHTTYWESDVDEFSNIGEMGQRFATDFNQFPTINVPGVSDTGYHGTGHVLNADLAPPVDNNHSPRFFAWHGFNDSVWRKREPRFETFKLVQSDNSDFPQPNTLTILRDLNASLDTVEPSLGVAAIDITNGQGAIRIELNVEPDPFGRTLELELKCEVFRGALGSTAVIALTRNLTIIPVGVPSGNQRLANIDFFEDFDFDGTAGTEDTDFDGPFKSDNLLFVPTPVGFKNHTIRISGYLTCTSKPDGTVPTVTGTISSAGLNVTGVGSAFSSDLRQGDLIRSNGQVRMITSISNNTSLILLEPFSPDLPAGSTYERLDGFDHKSEVEISLIQEKSAPDITTYLDLSTFSIEQVAAVGTTVFDDAFYVVLQDQTTRPYLITWPADVEPALYGLIAPPLYSAGLYTDLAHRPTIELRDAITDAVIPGVEVLVTSLQPEDPGLHPTFQQRVTCPCQVTFTGQDAFAGLIAAGDFTMVKVVVTATDRCGNQVVDDSIQIRLQFNPNPYMLDGPKHWLSTDTRVFQIPEGQARFGVPAGWTDPNTFIQQVISNFRTGNGTAGGETFDGLEADQGDAKLEYSTSIGGVNIYNFALAQVHLQSAVPLDDLRVTFRFFRWGVANVEFNNTLAYRSDASTIGLLGKTTSNELASIPFFAEPRVATTVDMGTQIDPFNLFDFAPTGGTEALSYFGAYLDINQTTPRFPQTYTGDGPFIGALQSIRDLLEDHHQCMVVELLHPSDPTINGSTPGNSDNLSQRNLLIVQTANPGSEITRTVQHAFNIDLTRSIKRPQKDLPPIIDPIHLHHSHSVDGHGLSVADTDNHENHDKGNILLNNSLSPIKINRARPIVDGNHHNGDLKSEVLHLEESWLAQSPGLLKRFKDKLHAKHEAMERWTFSIDKWKPTTGLDELAIFWNNLPKTSEVELYLPGVNVEEIFNFRSLRHAPSTVKIVDSHTLRLFPTGTTYLPIAPFWGDNISGLIKVKLPAGIKKGQRFKVDILQMRADEARTLGGFQLNIQVEKALEILDADLRILELFHKRLSVKKADDRWYPIVARQVEFARKRAKDMVALANEENPDMDPLEWKDPTEFKKGKKVRVVIEKIQITDDREPFFKGKGEFRFFAKVYTPNNGGILTKNIFPLKGHYHLSDIKGSNEIILNAAIFENWVEDKLRIQIGGVELDTFDPDDHLLNYKQEYDGNPVSWFKNYSPSGDPIDSMDMDGWKLWYRIEQAG</sequence>
<gene>
    <name evidence="1" type="ORF">LV92_03093</name>
</gene>
<proteinExistence type="predicted"/>
<name>A0A327R3H2_9FLAO</name>
<dbReference type="EMBL" id="QLLN01000005">
    <property type="protein sequence ID" value="RAJ10344.1"/>
    <property type="molecule type" value="Genomic_DNA"/>
</dbReference>
<dbReference type="Proteomes" id="UP000249696">
    <property type="component" value="Unassembled WGS sequence"/>
</dbReference>
<accession>A0A327R3H2</accession>
<keyword evidence="2" id="KW-1185">Reference proteome</keyword>
<evidence type="ECO:0000313" key="2">
    <source>
        <dbReference type="Proteomes" id="UP000249696"/>
    </source>
</evidence>
<evidence type="ECO:0000313" key="1">
    <source>
        <dbReference type="EMBL" id="RAJ10344.1"/>
    </source>
</evidence>
<dbReference type="RefSeq" id="WP_111624465.1">
    <property type="nucleotide sequence ID" value="NZ_QLLN01000005.1"/>
</dbReference>